<dbReference type="PANTHER" id="PTHR10218">
    <property type="entry name" value="GTP-BINDING PROTEIN ALPHA SUBUNIT"/>
    <property type="match status" value="1"/>
</dbReference>
<dbReference type="AlphaFoldDB" id="A0A5J4N822"/>
<organism evidence="4 5">
    <name type="scientific">Paragonimus westermani</name>
    <dbReference type="NCBI Taxonomy" id="34504"/>
    <lineage>
        <taxon>Eukaryota</taxon>
        <taxon>Metazoa</taxon>
        <taxon>Spiralia</taxon>
        <taxon>Lophotrochozoa</taxon>
        <taxon>Platyhelminthes</taxon>
        <taxon>Trematoda</taxon>
        <taxon>Digenea</taxon>
        <taxon>Plagiorchiida</taxon>
        <taxon>Troglotremata</taxon>
        <taxon>Troglotrematidae</taxon>
        <taxon>Paragonimus</taxon>
    </lineage>
</organism>
<evidence type="ECO:0000256" key="2">
    <source>
        <dbReference type="ARBA" id="ARBA00022741"/>
    </source>
</evidence>
<dbReference type="PROSITE" id="PS51882">
    <property type="entry name" value="G_ALPHA"/>
    <property type="match status" value="1"/>
</dbReference>
<keyword evidence="2" id="KW-0547">Nucleotide-binding</keyword>
<comment type="caution">
    <text evidence="4">The sequence shown here is derived from an EMBL/GenBank/DDBJ whole genome shotgun (WGS) entry which is preliminary data.</text>
</comment>
<dbReference type="GO" id="GO:0001664">
    <property type="term" value="F:G protein-coupled receptor binding"/>
    <property type="evidence" value="ECO:0007669"/>
    <property type="project" value="TreeGrafter"/>
</dbReference>
<evidence type="ECO:0000256" key="3">
    <source>
        <dbReference type="ARBA" id="ARBA00023134"/>
    </source>
</evidence>
<dbReference type="InterPro" id="IPR011025">
    <property type="entry name" value="GproteinA_insert"/>
</dbReference>
<gene>
    <name evidence="4" type="ORF">DEA37_0014966</name>
</gene>
<dbReference type="Proteomes" id="UP000324629">
    <property type="component" value="Unassembled WGS sequence"/>
</dbReference>
<dbReference type="GO" id="GO:0003924">
    <property type="term" value="F:GTPase activity"/>
    <property type="evidence" value="ECO:0007669"/>
    <property type="project" value="InterPro"/>
</dbReference>
<dbReference type="GO" id="GO:0031683">
    <property type="term" value="F:G-protein beta/gamma-subunit complex binding"/>
    <property type="evidence" value="ECO:0007669"/>
    <property type="project" value="InterPro"/>
</dbReference>
<proteinExistence type="predicted"/>
<dbReference type="GO" id="GO:0007191">
    <property type="term" value="P:adenylate cyclase-activating dopamine receptor signaling pathway"/>
    <property type="evidence" value="ECO:0007669"/>
    <property type="project" value="TreeGrafter"/>
</dbReference>
<evidence type="ECO:0000256" key="1">
    <source>
        <dbReference type="ARBA" id="ARBA00011356"/>
    </source>
</evidence>
<protein>
    <submittedName>
        <fullName evidence="4">Guanine nucleotide-binding protein G(S) subunit alpha</fullName>
    </submittedName>
</protein>
<accession>A0A5J4N822</accession>
<dbReference type="GO" id="GO:0005834">
    <property type="term" value="C:heterotrimeric G-protein complex"/>
    <property type="evidence" value="ECO:0007669"/>
    <property type="project" value="TreeGrafter"/>
</dbReference>
<dbReference type="Pfam" id="PF00503">
    <property type="entry name" value="G-alpha"/>
    <property type="match status" value="1"/>
</dbReference>
<evidence type="ECO:0000313" key="5">
    <source>
        <dbReference type="Proteomes" id="UP000324629"/>
    </source>
</evidence>
<dbReference type="EMBL" id="QNGE01006007">
    <property type="protein sequence ID" value="KAA3671682.1"/>
    <property type="molecule type" value="Genomic_DNA"/>
</dbReference>
<dbReference type="GO" id="GO:0005737">
    <property type="term" value="C:cytoplasm"/>
    <property type="evidence" value="ECO:0007669"/>
    <property type="project" value="TreeGrafter"/>
</dbReference>
<dbReference type="Gene3D" id="1.10.400.10">
    <property type="entry name" value="GI Alpha 1, domain 2-like"/>
    <property type="match status" value="1"/>
</dbReference>
<dbReference type="GO" id="GO:0005525">
    <property type="term" value="F:GTP binding"/>
    <property type="evidence" value="ECO:0007669"/>
    <property type="project" value="UniProtKB-KW"/>
</dbReference>
<dbReference type="SUPFAM" id="SSF47895">
    <property type="entry name" value="Transducin (alpha subunit), insertion domain"/>
    <property type="match status" value="1"/>
</dbReference>
<keyword evidence="3" id="KW-0342">GTP-binding</keyword>
<evidence type="ECO:0000313" key="4">
    <source>
        <dbReference type="EMBL" id="KAA3671682.1"/>
    </source>
</evidence>
<name>A0A5J4N822_9TREM</name>
<reference evidence="4 5" key="1">
    <citation type="journal article" date="2019" name="Gigascience">
        <title>Whole-genome sequence of the oriental lung fluke Paragonimus westermani.</title>
        <authorList>
            <person name="Oey H."/>
            <person name="Zakrzewski M."/>
            <person name="Narain K."/>
            <person name="Devi K.R."/>
            <person name="Agatsuma T."/>
            <person name="Nawaratna S."/>
            <person name="Gobert G.N."/>
            <person name="Jones M.K."/>
            <person name="Ragan M.A."/>
            <person name="McManus D.P."/>
            <person name="Krause L."/>
        </authorList>
    </citation>
    <scope>NUCLEOTIDE SEQUENCE [LARGE SCALE GENOMIC DNA]</scope>
    <source>
        <strain evidence="4 5">IND2009</strain>
    </source>
</reference>
<keyword evidence="5" id="KW-1185">Reference proteome</keyword>
<comment type="subunit">
    <text evidence="1">G proteins are composed of 3 units; alpha, beta and gamma. The alpha chain contains the guanine nucleotide binding site.</text>
</comment>
<dbReference type="PANTHER" id="PTHR10218:SF212">
    <property type="entry name" value="G PROTEIN ALPHA S SUBUNIT"/>
    <property type="match status" value="1"/>
</dbReference>
<dbReference type="InterPro" id="IPR001019">
    <property type="entry name" value="Gprotein_alpha_su"/>
</dbReference>
<sequence>MARLVPPVRLANSTNESLVQYIHETATDNDAGLPAKFFEVTATVWKDAGVQEAYERSNEYQLIDCAKYFLDRALDVGKSDYQPTEQVKVFSA</sequence>